<feature type="region of interest" description="Disordered" evidence="1">
    <location>
        <begin position="222"/>
        <end position="270"/>
    </location>
</feature>
<reference evidence="2 3" key="1">
    <citation type="submission" date="2014-04" db="EMBL/GenBank/DDBJ databases">
        <authorList>
            <consortium name="DOE Joint Genome Institute"/>
            <person name="Kuo A."/>
            <person name="Kohler A."/>
            <person name="Nagy L.G."/>
            <person name="Floudas D."/>
            <person name="Copeland A."/>
            <person name="Barry K.W."/>
            <person name="Cichocki N."/>
            <person name="Veneault-Fourrey C."/>
            <person name="LaButti K."/>
            <person name="Lindquist E.A."/>
            <person name="Lipzen A."/>
            <person name="Lundell T."/>
            <person name="Morin E."/>
            <person name="Murat C."/>
            <person name="Sun H."/>
            <person name="Tunlid A."/>
            <person name="Henrissat B."/>
            <person name="Grigoriev I.V."/>
            <person name="Hibbett D.S."/>
            <person name="Martin F."/>
            <person name="Nordberg H.P."/>
            <person name="Cantor M.N."/>
            <person name="Hua S.X."/>
        </authorList>
    </citation>
    <scope>NUCLEOTIDE SEQUENCE [LARGE SCALE GENOMIC DNA]</scope>
    <source>
        <strain evidence="2 3">Foug A</strain>
    </source>
</reference>
<organism evidence="2 3">
    <name type="scientific">Scleroderma citrinum Foug A</name>
    <dbReference type="NCBI Taxonomy" id="1036808"/>
    <lineage>
        <taxon>Eukaryota</taxon>
        <taxon>Fungi</taxon>
        <taxon>Dikarya</taxon>
        <taxon>Basidiomycota</taxon>
        <taxon>Agaricomycotina</taxon>
        <taxon>Agaricomycetes</taxon>
        <taxon>Agaricomycetidae</taxon>
        <taxon>Boletales</taxon>
        <taxon>Sclerodermatineae</taxon>
        <taxon>Sclerodermataceae</taxon>
        <taxon>Scleroderma</taxon>
    </lineage>
</organism>
<dbReference type="Gene3D" id="2.20.70.10">
    <property type="match status" value="1"/>
</dbReference>
<gene>
    <name evidence="2" type="ORF">SCLCIDRAFT_561362</name>
</gene>
<evidence type="ECO:0000256" key="1">
    <source>
        <dbReference type="SAM" id="MobiDB-lite"/>
    </source>
</evidence>
<accession>A0A0C3E9T5</accession>
<dbReference type="AlphaFoldDB" id="A0A0C3E9T5"/>
<evidence type="ECO:0000313" key="3">
    <source>
        <dbReference type="Proteomes" id="UP000053989"/>
    </source>
</evidence>
<protein>
    <recommendedName>
        <fullName evidence="4">WW domain-containing protein</fullName>
    </recommendedName>
</protein>
<dbReference type="EMBL" id="KN822024">
    <property type="protein sequence ID" value="KIM65089.1"/>
    <property type="molecule type" value="Genomic_DNA"/>
</dbReference>
<feature type="compositionally biased region" description="Low complexity" evidence="1">
    <location>
        <begin position="259"/>
        <end position="268"/>
    </location>
</feature>
<keyword evidence="3" id="KW-1185">Reference proteome</keyword>
<proteinExistence type="predicted"/>
<reference evidence="3" key="2">
    <citation type="submission" date="2015-01" db="EMBL/GenBank/DDBJ databases">
        <title>Evolutionary Origins and Diversification of the Mycorrhizal Mutualists.</title>
        <authorList>
            <consortium name="DOE Joint Genome Institute"/>
            <consortium name="Mycorrhizal Genomics Consortium"/>
            <person name="Kohler A."/>
            <person name="Kuo A."/>
            <person name="Nagy L.G."/>
            <person name="Floudas D."/>
            <person name="Copeland A."/>
            <person name="Barry K.W."/>
            <person name="Cichocki N."/>
            <person name="Veneault-Fourrey C."/>
            <person name="LaButti K."/>
            <person name="Lindquist E.A."/>
            <person name="Lipzen A."/>
            <person name="Lundell T."/>
            <person name="Morin E."/>
            <person name="Murat C."/>
            <person name="Riley R."/>
            <person name="Ohm R."/>
            <person name="Sun H."/>
            <person name="Tunlid A."/>
            <person name="Henrissat B."/>
            <person name="Grigoriev I.V."/>
            <person name="Hibbett D.S."/>
            <person name="Martin F."/>
        </authorList>
    </citation>
    <scope>NUCLEOTIDE SEQUENCE [LARGE SCALE GENOMIC DNA]</scope>
    <source>
        <strain evidence="3">Foug A</strain>
    </source>
</reference>
<dbReference type="OrthoDB" id="2693036at2759"/>
<dbReference type="InParanoid" id="A0A0C3E9T5"/>
<evidence type="ECO:0008006" key="4">
    <source>
        <dbReference type="Google" id="ProtNLM"/>
    </source>
</evidence>
<name>A0A0C3E9T5_9AGAM</name>
<sequence length="584" mass="65667">MGAYEHNIYRMYSMAKYCHGRLPIRLVLPLEMLLRRLIQFLRHLLQGIPNIIQKRRWIHFLLRPLIWLHQQLFSPSPRTTTRVDESQQQSRTHSIARSVGQVLASHIPTTILSTSGSLPEPPSPSDIPYTVGHEDLHQRSPCSSVRGALEPNQENTGWVGQTHDPVHHESTGALLQPRVPRTGRHPHFSPDGVNSRDPMYPSPEDPHLDPHHVTFLTTPDAPTDPTHGPLNFAQPSRHLGSSQPQYYAPSTPRTIDTCLSPSPSAASLRSVGTHRSVKSFSSLASAGRASYRHHAGTTPHVRSSHPYDNHSAANSLHSLSPRIVLPPGGGLIATPGDNNEPGDPIPYTELPRFAQITSSDVRRYQKNCFREPCVGDYKVPKMQIGYEPNSRELPSEWEAHRHPEGALFYLHPKTRTFVEVDIHDEDICADVEYFRDFLWAELHFEVQQMQLESSLNLDEVQLVLEPRSDRAGVLCCYYFVNPAGRSLFWLDEWDAPGVFNACRGVNSLPHKGLAIQAHYWGHWDLFPTLCKVTLHMKEEAEDMIMHASCVSDHLTSSLSSSPLNPEELKGLLSLLGSVRSMDIL</sequence>
<dbReference type="HOGENOM" id="CLU_581604_0_0_1"/>
<dbReference type="Proteomes" id="UP000053989">
    <property type="component" value="Unassembled WGS sequence"/>
</dbReference>
<feature type="region of interest" description="Disordered" evidence="1">
    <location>
        <begin position="292"/>
        <end position="314"/>
    </location>
</feature>
<evidence type="ECO:0000313" key="2">
    <source>
        <dbReference type="EMBL" id="KIM65089.1"/>
    </source>
</evidence>